<sequence length="778" mass="87018">MASAILDMAFGTEKNIIVLCLVGASKVGKTMFVHGIKKLLEQNYFIDTYIFKDGNNFDTIYHELKELLRHIRVTGDDFQTTCIIIDKNLPDPACRNNILVLASLYRAHTIGIFFEYDFSELLHRNAVNLDGKDSTHNQFVAHVLDTHPPSVAYSNELRMTVPWKFSIYPEFLKLISIIIGLKSVPDVPPGTKEVMNYISRTNLVYSNFEKEILPKMNVHLPSRLLEKGVPEPKPDVPNNLWSTLIRVGGGLSSFNFNYFNPTIVKDAQKPFSGGSFENTSVTGENKSSQESPFPMEFIYAYPISKLDTLTPLQKQIGILLDKEPNFLPNQPPASQGQHDNGFVAGESNFLQYPQTTSQGQHVQQNMWPQQGNIPPNLSQHVPYVYQPQGQHNYEPAPAQYTLPSQEQHDNGAVAREPNSLQYTPPPSQEQHDYNPAMGHYTFPYQGQFVYKLTSQAVAGQPNSLKYPPQATPPSQGQHVNKPTQAQANTLPQQENITPKHSPYLHQPHQYRVPSQGQHVYKPTSVEPENITPIMSQRLPYVRQFQNSPNGLTVIVKSPLTPPTGNQKPSKNDNLGNTTPKMSSNVHQPHHTPNGTTTIITKHCQSNGLAVHLNEQLMGLQVQPNAKRFIQNNTQQITQASTLIQVPTLYLGQPNQPLGAENPNQHSNPEPSTVQLPENRSPQANQGENAKYQQIPARVTSRNAFDRQKSPPPRPNVRSPTLHVLPLQKPGEQPPAGEQPPDQSSTENSPTLEPFVMGRVFYNSNFGANKYNNRGEGDN</sequence>
<feature type="compositionally biased region" description="Polar residues" evidence="1">
    <location>
        <begin position="472"/>
        <end position="484"/>
    </location>
</feature>
<evidence type="ECO:0000313" key="2">
    <source>
        <dbReference type="EMBL" id="CAH0562494.1"/>
    </source>
</evidence>
<feature type="compositionally biased region" description="Polar residues" evidence="1">
    <location>
        <begin position="562"/>
        <end position="597"/>
    </location>
</feature>
<feature type="region of interest" description="Disordered" evidence="1">
    <location>
        <begin position="356"/>
        <end position="438"/>
    </location>
</feature>
<dbReference type="EMBL" id="OV121139">
    <property type="protein sequence ID" value="CAH0562494.1"/>
    <property type="molecule type" value="Genomic_DNA"/>
</dbReference>
<dbReference type="InterPro" id="IPR027417">
    <property type="entry name" value="P-loop_NTPase"/>
</dbReference>
<feature type="region of interest" description="Disordered" evidence="1">
    <location>
        <begin position="460"/>
        <end position="484"/>
    </location>
</feature>
<feature type="compositionally biased region" description="Polar residues" evidence="1">
    <location>
        <begin position="661"/>
        <end position="691"/>
    </location>
</feature>
<accession>A0A9P0BI18</accession>
<feature type="compositionally biased region" description="Polar residues" evidence="1">
    <location>
        <begin position="741"/>
        <end position="750"/>
    </location>
</feature>
<organism evidence="2 3">
    <name type="scientific">Brassicogethes aeneus</name>
    <name type="common">Rape pollen beetle</name>
    <name type="synonym">Meligethes aeneus</name>
    <dbReference type="NCBI Taxonomy" id="1431903"/>
    <lineage>
        <taxon>Eukaryota</taxon>
        <taxon>Metazoa</taxon>
        <taxon>Ecdysozoa</taxon>
        <taxon>Arthropoda</taxon>
        <taxon>Hexapoda</taxon>
        <taxon>Insecta</taxon>
        <taxon>Pterygota</taxon>
        <taxon>Neoptera</taxon>
        <taxon>Endopterygota</taxon>
        <taxon>Coleoptera</taxon>
        <taxon>Polyphaga</taxon>
        <taxon>Cucujiformia</taxon>
        <taxon>Nitidulidae</taxon>
        <taxon>Meligethinae</taxon>
        <taxon>Brassicogethes</taxon>
    </lineage>
</organism>
<feature type="compositionally biased region" description="Polar residues" evidence="1">
    <location>
        <begin position="356"/>
        <end position="379"/>
    </location>
</feature>
<keyword evidence="3" id="KW-1185">Reference proteome</keyword>
<feature type="region of interest" description="Disordered" evidence="1">
    <location>
        <begin position="555"/>
        <end position="597"/>
    </location>
</feature>
<dbReference type="AlphaFoldDB" id="A0A9P0BI18"/>
<reference evidence="2" key="1">
    <citation type="submission" date="2021-12" db="EMBL/GenBank/DDBJ databases">
        <authorList>
            <person name="King R."/>
        </authorList>
    </citation>
    <scope>NUCLEOTIDE SEQUENCE</scope>
</reference>
<dbReference type="Proteomes" id="UP001154078">
    <property type="component" value="Chromosome 8"/>
</dbReference>
<dbReference type="Gene3D" id="3.40.50.300">
    <property type="entry name" value="P-loop containing nucleotide triphosphate hydrolases"/>
    <property type="match status" value="1"/>
</dbReference>
<gene>
    <name evidence="2" type="ORF">MELIAE_LOCUS11596</name>
</gene>
<evidence type="ECO:0000256" key="1">
    <source>
        <dbReference type="SAM" id="MobiDB-lite"/>
    </source>
</evidence>
<name>A0A9P0BI18_BRAAE</name>
<feature type="compositionally biased region" description="Low complexity" evidence="1">
    <location>
        <begin position="729"/>
        <end position="740"/>
    </location>
</feature>
<proteinExistence type="predicted"/>
<protein>
    <submittedName>
        <fullName evidence="2">Uncharacterized protein</fullName>
    </submittedName>
</protein>
<feature type="region of interest" description="Disordered" evidence="1">
    <location>
        <begin position="653"/>
        <end position="755"/>
    </location>
</feature>
<evidence type="ECO:0000313" key="3">
    <source>
        <dbReference type="Proteomes" id="UP001154078"/>
    </source>
</evidence>